<evidence type="ECO:0000313" key="2">
    <source>
        <dbReference type="EMBL" id="MBW0487114.1"/>
    </source>
</evidence>
<dbReference type="AlphaFoldDB" id="A0A9Q3CMZ8"/>
<organism evidence="2 3">
    <name type="scientific">Austropuccinia psidii MF-1</name>
    <dbReference type="NCBI Taxonomy" id="1389203"/>
    <lineage>
        <taxon>Eukaryota</taxon>
        <taxon>Fungi</taxon>
        <taxon>Dikarya</taxon>
        <taxon>Basidiomycota</taxon>
        <taxon>Pucciniomycotina</taxon>
        <taxon>Pucciniomycetes</taxon>
        <taxon>Pucciniales</taxon>
        <taxon>Sphaerophragmiaceae</taxon>
        <taxon>Austropuccinia</taxon>
    </lineage>
</organism>
<evidence type="ECO:0000256" key="1">
    <source>
        <dbReference type="SAM" id="MobiDB-lite"/>
    </source>
</evidence>
<name>A0A9Q3CMZ8_9BASI</name>
<evidence type="ECO:0000313" key="3">
    <source>
        <dbReference type="Proteomes" id="UP000765509"/>
    </source>
</evidence>
<sequence>MATRGCSQYSIQSDGGGLRSENDPTKGKRKGEIPSGTGSTQGSAIFQRKVPEISINSEPEFKLSMRNSKRNKSQSECSIDIYMSHEKQYYMVYKDKDWEMLPRIHQGVINSWGILKKSPQRGGNSEILQWKESTMIQISN</sequence>
<dbReference type="EMBL" id="AVOT02008976">
    <property type="protein sequence ID" value="MBW0487114.1"/>
    <property type="molecule type" value="Genomic_DNA"/>
</dbReference>
<feature type="compositionally biased region" description="Polar residues" evidence="1">
    <location>
        <begin position="1"/>
        <end position="13"/>
    </location>
</feature>
<accession>A0A9Q3CMZ8</accession>
<keyword evidence="3" id="KW-1185">Reference proteome</keyword>
<feature type="region of interest" description="Disordered" evidence="1">
    <location>
        <begin position="1"/>
        <end position="47"/>
    </location>
</feature>
<protein>
    <submittedName>
        <fullName evidence="2">Uncharacterized protein</fullName>
    </submittedName>
</protein>
<comment type="caution">
    <text evidence="2">The sequence shown here is derived from an EMBL/GenBank/DDBJ whole genome shotgun (WGS) entry which is preliminary data.</text>
</comment>
<proteinExistence type="predicted"/>
<gene>
    <name evidence="2" type="ORF">O181_026829</name>
</gene>
<reference evidence="2" key="1">
    <citation type="submission" date="2021-03" db="EMBL/GenBank/DDBJ databases">
        <title>Draft genome sequence of rust myrtle Austropuccinia psidii MF-1, a brazilian biotype.</title>
        <authorList>
            <person name="Quecine M.C."/>
            <person name="Pachon D.M.R."/>
            <person name="Bonatelli M.L."/>
            <person name="Correr F.H."/>
            <person name="Franceschini L.M."/>
            <person name="Leite T.F."/>
            <person name="Margarido G.R.A."/>
            <person name="Almeida C.A."/>
            <person name="Ferrarezi J.A."/>
            <person name="Labate C.A."/>
        </authorList>
    </citation>
    <scope>NUCLEOTIDE SEQUENCE</scope>
    <source>
        <strain evidence="2">MF-1</strain>
    </source>
</reference>
<feature type="compositionally biased region" description="Basic and acidic residues" evidence="1">
    <location>
        <begin position="20"/>
        <end position="32"/>
    </location>
</feature>
<dbReference type="Proteomes" id="UP000765509">
    <property type="component" value="Unassembled WGS sequence"/>
</dbReference>